<accession>A0ABR0T391</accession>
<evidence type="ECO:0000313" key="3">
    <source>
        <dbReference type="EMBL" id="KAK5998812.1"/>
    </source>
</evidence>
<dbReference type="Pfam" id="PF12706">
    <property type="entry name" value="Lactamase_B_2"/>
    <property type="match status" value="1"/>
</dbReference>
<evidence type="ECO:0000313" key="4">
    <source>
        <dbReference type="Proteomes" id="UP001338125"/>
    </source>
</evidence>
<feature type="compositionally biased region" description="Basic and acidic residues" evidence="1">
    <location>
        <begin position="20"/>
        <end position="31"/>
    </location>
</feature>
<protein>
    <recommendedName>
        <fullName evidence="2">Metallo-beta-lactamase domain-containing protein</fullName>
    </recommendedName>
</protein>
<feature type="domain" description="Metallo-beta-lactamase" evidence="2">
    <location>
        <begin position="65"/>
        <end position="303"/>
    </location>
</feature>
<name>A0ABR0T391_9HYPO</name>
<dbReference type="EMBL" id="JAVFKD010000001">
    <property type="protein sequence ID" value="KAK5998812.1"/>
    <property type="molecule type" value="Genomic_DNA"/>
</dbReference>
<proteinExistence type="predicted"/>
<reference evidence="3 4" key="1">
    <citation type="submission" date="2024-01" db="EMBL/GenBank/DDBJ databases">
        <title>Complete genome of Cladobotryum mycophilum ATHUM6906.</title>
        <authorList>
            <person name="Christinaki A.C."/>
            <person name="Myridakis A.I."/>
            <person name="Kouvelis V.N."/>
        </authorList>
    </citation>
    <scope>NUCLEOTIDE SEQUENCE [LARGE SCALE GENOMIC DNA]</scope>
    <source>
        <strain evidence="3 4">ATHUM6906</strain>
    </source>
</reference>
<evidence type="ECO:0000259" key="2">
    <source>
        <dbReference type="Pfam" id="PF12706"/>
    </source>
</evidence>
<dbReference type="PANTHER" id="PTHR43546:SF7">
    <property type="entry name" value="METALLO-BETA-LACTAMASE DOMAIN-CONTAINING PROTEIN"/>
    <property type="match status" value="1"/>
</dbReference>
<organism evidence="3 4">
    <name type="scientific">Cladobotryum mycophilum</name>
    <dbReference type="NCBI Taxonomy" id="491253"/>
    <lineage>
        <taxon>Eukaryota</taxon>
        <taxon>Fungi</taxon>
        <taxon>Dikarya</taxon>
        <taxon>Ascomycota</taxon>
        <taxon>Pezizomycotina</taxon>
        <taxon>Sordariomycetes</taxon>
        <taxon>Hypocreomycetidae</taxon>
        <taxon>Hypocreales</taxon>
        <taxon>Hypocreaceae</taxon>
        <taxon>Cladobotryum</taxon>
    </lineage>
</organism>
<gene>
    <name evidence="3" type="ORF">PT974_01195</name>
</gene>
<dbReference type="InterPro" id="IPR036866">
    <property type="entry name" value="RibonucZ/Hydroxyglut_hydro"/>
</dbReference>
<feature type="region of interest" description="Disordered" evidence="1">
    <location>
        <begin position="1"/>
        <end position="31"/>
    </location>
</feature>
<evidence type="ECO:0000256" key="1">
    <source>
        <dbReference type="SAM" id="MobiDB-lite"/>
    </source>
</evidence>
<dbReference type="Gene3D" id="3.60.15.10">
    <property type="entry name" value="Ribonuclease Z/Hydroxyacylglutathione hydrolase-like"/>
    <property type="match status" value="1"/>
</dbReference>
<dbReference type="SUPFAM" id="SSF56281">
    <property type="entry name" value="Metallo-hydrolase/oxidoreductase"/>
    <property type="match status" value="1"/>
</dbReference>
<dbReference type="InterPro" id="IPR001279">
    <property type="entry name" value="Metallo-B-lactamas"/>
</dbReference>
<keyword evidence="4" id="KW-1185">Reference proteome</keyword>
<comment type="caution">
    <text evidence="3">The sequence shown here is derived from an EMBL/GenBank/DDBJ whole genome shotgun (WGS) entry which is preliminary data.</text>
</comment>
<dbReference type="InterPro" id="IPR050114">
    <property type="entry name" value="UPF0173_UPF0282_UlaG_hydrolase"/>
</dbReference>
<sequence>MASHLVLDPKKRLPLLRAPPEGHHAHKHLPEGKVVTHPSTATNDENAQIYFIGNATTVIEWRGIRILTDPNFLHAGDHVHLGPGITAQRRTNPAVDLEDMPPIDVILLSHYHEDHFDKLVENSLNRNFPIISTPHAKKNLSSDEIKDEPFHAVTALDFFESIFFDIHSGDPGSHGQPVIKVTAMPGKHKPEGIAYEDLPIPPTNGWLLEFGYLPDASETGTGTGTVTVKTGYRVYISGDTLFVDELKEIPKRLKDDKIDLMLVHLGGTTVPGPTGMVMVTMDAKQGLQLVQLIKPKLTLPIHYDDYDAFLSPLSDFKAEMQKAGLDNQVVYLDRGELYRFTVKEP</sequence>
<dbReference type="PANTHER" id="PTHR43546">
    <property type="entry name" value="UPF0173 METAL-DEPENDENT HYDROLASE MJ1163-RELATED"/>
    <property type="match status" value="1"/>
</dbReference>
<dbReference type="Proteomes" id="UP001338125">
    <property type="component" value="Unassembled WGS sequence"/>
</dbReference>